<organism evidence="1 2">
    <name type="scientific">Aromia moschata</name>
    <dbReference type="NCBI Taxonomy" id="1265417"/>
    <lineage>
        <taxon>Eukaryota</taxon>
        <taxon>Metazoa</taxon>
        <taxon>Ecdysozoa</taxon>
        <taxon>Arthropoda</taxon>
        <taxon>Hexapoda</taxon>
        <taxon>Insecta</taxon>
        <taxon>Pterygota</taxon>
        <taxon>Neoptera</taxon>
        <taxon>Endopterygota</taxon>
        <taxon>Coleoptera</taxon>
        <taxon>Polyphaga</taxon>
        <taxon>Cucujiformia</taxon>
        <taxon>Chrysomeloidea</taxon>
        <taxon>Cerambycidae</taxon>
        <taxon>Cerambycinae</taxon>
        <taxon>Callichromatini</taxon>
        <taxon>Aromia</taxon>
    </lineage>
</organism>
<dbReference type="Proteomes" id="UP001162162">
    <property type="component" value="Unassembled WGS sequence"/>
</dbReference>
<evidence type="ECO:0000313" key="2">
    <source>
        <dbReference type="Proteomes" id="UP001162162"/>
    </source>
</evidence>
<dbReference type="AlphaFoldDB" id="A0AAV8ZEJ5"/>
<protein>
    <submittedName>
        <fullName evidence="1">Uncharacterized protein</fullName>
    </submittedName>
</protein>
<dbReference type="Gene3D" id="3.30.420.10">
    <property type="entry name" value="Ribonuclease H-like superfamily/Ribonuclease H"/>
    <property type="match status" value="1"/>
</dbReference>
<sequence>MFVETALKTVHNEAIFNLNNGVNRHNGRYWSSQNSHWFQEAQIQNPQKVHVWEGVVEGRIVGPFFIDENLNFEKHLDLLRNLIIPSCRLLFASEIMLLTNNYGSNTMGYHHILRQISGTT</sequence>
<evidence type="ECO:0000313" key="1">
    <source>
        <dbReference type="EMBL" id="KAJ8962914.1"/>
    </source>
</evidence>
<proteinExistence type="predicted"/>
<dbReference type="PANTHER" id="PTHR47326">
    <property type="entry name" value="TRANSPOSABLE ELEMENT TC3 TRANSPOSASE-LIKE PROTEIN"/>
    <property type="match status" value="1"/>
</dbReference>
<reference evidence="1" key="1">
    <citation type="journal article" date="2023" name="Insect Mol. Biol.">
        <title>Genome sequencing provides insights into the evolution of gene families encoding plant cell wall-degrading enzymes in longhorned beetles.</title>
        <authorList>
            <person name="Shin N.R."/>
            <person name="Okamura Y."/>
            <person name="Kirsch R."/>
            <person name="Pauchet Y."/>
        </authorList>
    </citation>
    <scope>NUCLEOTIDE SEQUENCE</scope>
    <source>
        <strain evidence="1">AMC_N1</strain>
    </source>
</reference>
<dbReference type="InterPro" id="IPR036397">
    <property type="entry name" value="RNaseH_sf"/>
</dbReference>
<dbReference type="PANTHER" id="PTHR47326:SF1">
    <property type="entry name" value="HTH PSQ-TYPE DOMAIN-CONTAINING PROTEIN"/>
    <property type="match status" value="1"/>
</dbReference>
<keyword evidence="2" id="KW-1185">Reference proteome</keyword>
<accession>A0AAV8ZEJ5</accession>
<comment type="caution">
    <text evidence="1">The sequence shown here is derived from an EMBL/GenBank/DDBJ whole genome shotgun (WGS) entry which is preliminary data.</text>
</comment>
<dbReference type="EMBL" id="JAPWTK010000002">
    <property type="protein sequence ID" value="KAJ8962914.1"/>
    <property type="molecule type" value="Genomic_DNA"/>
</dbReference>
<dbReference type="GO" id="GO:0003676">
    <property type="term" value="F:nucleic acid binding"/>
    <property type="evidence" value="ECO:0007669"/>
    <property type="project" value="InterPro"/>
</dbReference>
<gene>
    <name evidence="1" type="ORF">NQ318_001325</name>
</gene>
<name>A0AAV8ZEJ5_9CUCU</name>